<evidence type="ECO:0000256" key="3">
    <source>
        <dbReference type="ARBA" id="ARBA00022917"/>
    </source>
</evidence>
<dbReference type="InterPro" id="IPR009022">
    <property type="entry name" value="EFG_III"/>
</dbReference>
<dbReference type="SMART" id="SM00838">
    <property type="entry name" value="EFG_C"/>
    <property type="match status" value="1"/>
</dbReference>
<sequence>MDVAFAGDIVAGIGFKNTKTGDTLCDPSAPLVLEELIFPEPVIHVAVEPKTKADQDKMSKALFSLSEEDPTFQVRTDEDTAQTVISGMGELHLEVLVDRMLREFKVDATVGKPQVAYRETITKVIDSHTYLHKKQTGGTGQYAKIIIAIEPSGPGGGYEFADEISGGRIPKEYIPSVGHGVSDAMTTGTLAGFPMVDIKVRLLDGDYHDVDSSEMAFKIAGTMGFKEAVRKATPVLLEPIMAVEVVTPEEYMGDVIGDLNSRRGKVGKMEQRGNLQVVSAEVPLAEMFGYSTDLRSKTQGRANYTMQFHSYQQTPRNVQEEIVARVTGQ</sequence>
<feature type="domain" description="Translation elongation factor EFG/EF2" evidence="6">
    <location>
        <begin position="114"/>
        <end position="233"/>
    </location>
</feature>
<protein>
    <submittedName>
        <fullName evidence="7">Unannotated protein</fullName>
    </submittedName>
</protein>
<evidence type="ECO:0000256" key="1">
    <source>
        <dbReference type="ARBA" id="ARBA00022741"/>
    </source>
</evidence>
<evidence type="ECO:0000256" key="4">
    <source>
        <dbReference type="ARBA" id="ARBA00023134"/>
    </source>
</evidence>
<dbReference type="Gene3D" id="3.30.230.10">
    <property type="match status" value="1"/>
</dbReference>
<dbReference type="SUPFAM" id="SSF50447">
    <property type="entry name" value="Translation proteins"/>
    <property type="match status" value="1"/>
</dbReference>
<gene>
    <name evidence="7" type="ORF">UFOPK1358_01283</name>
</gene>
<dbReference type="Gene3D" id="2.40.30.10">
    <property type="entry name" value="Translation factors"/>
    <property type="match status" value="1"/>
</dbReference>
<dbReference type="InterPro" id="IPR005517">
    <property type="entry name" value="Transl_elong_EFG/EF2_IV"/>
</dbReference>
<organism evidence="7">
    <name type="scientific">freshwater metagenome</name>
    <dbReference type="NCBI Taxonomy" id="449393"/>
    <lineage>
        <taxon>unclassified sequences</taxon>
        <taxon>metagenomes</taxon>
        <taxon>ecological metagenomes</taxon>
    </lineage>
</organism>
<dbReference type="Gene3D" id="3.30.70.870">
    <property type="entry name" value="Elongation Factor G (Translational Gtpase), domain 3"/>
    <property type="match status" value="1"/>
</dbReference>
<dbReference type="InterPro" id="IPR035649">
    <property type="entry name" value="EFG_V"/>
</dbReference>
<keyword evidence="3" id="KW-0648">Protein biosynthesis</keyword>
<dbReference type="GO" id="GO:0003746">
    <property type="term" value="F:translation elongation factor activity"/>
    <property type="evidence" value="ECO:0007669"/>
    <property type="project" value="UniProtKB-KW"/>
</dbReference>
<dbReference type="FunFam" id="3.30.70.240:FF:000001">
    <property type="entry name" value="Elongation factor G"/>
    <property type="match status" value="1"/>
</dbReference>
<evidence type="ECO:0000256" key="2">
    <source>
        <dbReference type="ARBA" id="ARBA00022768"/>
    </source>
</evidence>
<proteinExistence type="predicted"/>
<dbReference type="InterPro" id="IPR009000">
    <property type="entry name" value="Transl_B-barrel_sf"/>
</dbReference>
<dbReference type="InterPro" id="IPR014721">
    <property type="entry name" value="Ribsml_uS5_D2-typ_fold_subgr"/>
</dbReference>
<dbReference type="SMART" id="SM00889">
    <property type="entry name" value="EFG_IV"/>
    <property type="match status" value="1"/>
</dbReference>
<dbReference type="FunFam" id="3.30.70.870:FF:000001">
    <property type="entry name" value="Elongation factor G"/>
    <property type="match status" value="1"/>
</dbReference>
<keyword evidence="1" id="KW-0547">Nucleotide-binding</keyword>
<evidence type="ECO:0000259" key="5">
    <source>
        <dbReference type="SMART" id="SM00838"/>
    </source>
</evidence>
<dbReference type="InterPro" id="IPR000640">
    <property type="entry name" value="EFG_V-like"/>
</dbReference>
<dbReference type="InterPro" id="IPR041095">
    <property type="entry name" value="EFG_II"/>
</dbReference>
<dbReference type="PANTHER" id="PTHR43261">
    <property type="entry name" value="TRANSLATION ELONGATION FACTOR G-RELATED"/>
    <property type="match status" value="1"/>
</dbReference>
<dbReference type="InterPro" id="IPR047872">
    <property type="entry name" value="EFG_IV"/>
</dbReference>
<dbReference type="CDD" id="cd03713">
    <property type="entry name" value="EFG_mtEFG_C"/>
    <property type="match status" value="1"/>
</dbReference>
<dbReference type="InterPro" id="IPR035647">
    <property type="entry name" value="EFG_III/V"/>
</dbReference>
<dbReference type="CDD" id="cd16262">
    <property type="entry name" value="EFG_III"/>
    <property type="match status" value="1"/>
</dbReference>
<accession>A0A6J6C2F2</accession>
<dbReference type="CDD" id="cd01434">
    <property type="entry name" value="EFG_mtEFG1_IV"/>
    <property type="match status" value="1"/>
</dbReference>
<dbReference type="SUPFAM" id="SSF54980">
    <property type="entry name" value="EF-G C-terminal domain-like"/>
    <property type="match status" value="2"/>
</dbReference>
<dbReference type="SUPFAM" id="SSF54211">
    <property type="entry name" value="Ribosomal protein S5 domain 2-like"/>
    <property type="match status" value="1"/>
</dbReference>
<reference evidence="7" key="1">
    <citation type="submission" date="2020-05" db="EMBL/GenBank/DDBJ databases">
        <authorList>
            <person name="Chiriac C."/>
            <person name="Salcher M."/>
            <person name="Ghai R."/>
            <person name="Kavagutti S V."/>
        </authorList>
    </citation>
    <scope>NUCLEOTIDE SEQUENCE</scope>
</reference>
<dbReference type="Pfam" id="PF00679">
    <property type="entry name" value="EFG_C"/>
    <property type="match status" value="1"/>
</dbReference>
<evidence type="ECO:0000259" key="6">
    <source>
        <dbReference type="SMART" id="SM00889"/>
    </source>
</evidence>
<dbReference type="Pfam" id="PF03764">
    <property type="entry name" value="EFG_IV"/>
    <property type="match status" value="1"/>
</dbReference>
<name>A0A6J6C2F2_9ZZZZ</name>
<dbReference type="AlphaFoldDB" id="A0A6J6C2F2"/>
<dbReference type="Pfam" id="PF14492">
    <property type="entry name" value="EFG_III"/>
    <property type="match status" value="1"/>
</dbReference>
<dbReference type="Gene3D" id="3.30.70.240">
    <property type="match status" value="1"/>
</dbReference>
<evidence type="ECO:0000313" key="7">
    <source>
        <dbReference type="EMBL" id="CAB4545480.1"/>
    </source>
</evidence>
<keyword evidence="4" id="KW-0342">GTP-binding</keyword>
<dbReference type="FunFam" id="3.30.230.10:FF:000003">
    <property type="entry name" value="Elongation factor G"/>
    <property type="match status" value="1"/>
</dbReference>
<feature type="domain" description="Elongation factor EFG" evidence="5">
    <location>
        <begin position="235"/>
        <end position="322"/>
    </location>
</feature>
<dbReference type="PANTHER" id="PTHR43261:SF1">
    <property type="entry name" value="RIBOSOME-RELEASING FACTOR 2, MITOCHONDRIAL"/>
    <property type="match status" value="1"/>
</dbReference>
<keyword evidence="2" id="KW-0251">Elongation factor</keyword>
<dbReference type="GO" id="GO:0032790">
    <property type="term" value="P:ribosome disassembly"/>
    <property type="evidence" value="ECO:0007669"/>
    <property type="project" value="TreeGrafter"/>
</dbReference>
<dbReference type="InterPro" id="IPR020568">
    <property type="entry name" value="Ribosomal_Su5_D2-typ_SF"/>
</dbReference>
<dbReference type="EMBL" id="CAEZSF010000129">
    <property type="protein sequence ID" value="CAB4545480.1"/>
    <property type="molecule type" value="Genomic_DNA"/>
</dbReference>
<dbReference type="GO" id="GO:0005525">
    <property type="term" value="F:GTP binding"/>
    <property type="evidence" value="ECO:0007669"/>
    <property type="project" value="UniProtKB-KW"/>
</dbReference>